<dbReference type="PROSITE" id="PS51900">
    <property type="entry name" value="CB"/>
    <property type="match status" value="1"/>
</dbReference>
<accession>A0A369CBP8</accession>
<comment type="caution">
    <text evidence="7">The sequence shown here is derived from an EMBL/GenBank/DDBJ whole genome shotgun (WGS) entry which is preliminary data.</text>
</comment>
<dbReference type="SUPFAM" id="SSF56349">
    <property type="entry name" value="DNA breaking-rejoining enzymes"/>
    <property type="match status" value="1"/>
</dbReference>
<feature type="domain" description="Tyr recombinase" evidence="5">
    <location>
        <begin position="1"/>
        <end position="195"/>
    </location>
</feature>
<comment type="similarity">
    <text evidence="1">Belongs to the 'phage' integrase family.</text>
</comment>
<dbReference type="OrthoDB" id="9801717at2"/>
<proteinExistence type="inferred from homology"/>
<dbReference type="PROSITE" id="PS51898">
    <property type="entry name" value="TYR_RECOMBINASE"/>
    <property type="match status" value="1"/>
</dbReference>
<protein>
    <submittedName>
        <fullName evidence="7">Phage integrase family protein</fullName>
    </submittedName>
</protein>
<dbReference type="GO" id="GO:0006310">
    <property type="term" value="P:DNA recombination"/>
    <property type="evidence" value="ECO:0007669"/>
    <property type="project" value="InterPro"/>
</dbReference>
<dbReference type="GO" id="GO:0003677">
    <property type="term" value="F:DNA binding"/>
    <property type="evidence" value="ECO:0007669"/>
    <property type="project" value="UniProtKB-UniRule"/>
</dbReference>
<dbReference type="AlphaFoldDB" id="A0A369CBP8"/>
<dbReference type="GO" id="GO:0015074">
    <property type="term" value="P:DNA integration"/>
    <property type="evidence" value="ECO:0007669"/>
    <property type="project" value="UniProtKB-KW"/>
</dbReference>
<evidence type="ECO:0000259" key="5">
    <source>
        <dbReference type="PROSITE" id="PS51898"/>
    </source>
</evidence>
<evidence type="ECO:0000256" key="3">
    <source>
        <dbReference type="ARBA" id="ARBA00023125"/>
    </source>
</evidence>
<evidence type="ECO:0000256" key="2">
    <source>
        <dbReference type="ARBA" id="ARBA00022908"/>
    </source>
</evidence>
<dbReference type="InterPro" id="IPR004107">
    <property type="entry name" value="Integrase_SAM-like_N"/>
</dbReference>
<keyword evidence="8" id="KW-1185">Reference proteome</keyword>
<dbReference type="RefSeq" id="WP_114279567.1">
    <property type="nucleotide sequence ID" value="NZ_QPJY01000004.1"/>
</dbReference>
<dbReference type="InterPro" id="IPR050090">
    <property type="entry name" value="Tyrosine_recombinase_XerCD"/>
</dbReference>
<evidence type="ECO:0000259" key="6">
    <source>
        <dbReference type="PROSITE" id="PS51900"/>
    </source>
</evidence>
<dbReference type="InterPro" id="IPR002104">
    <property type="entry name" value="Integrase_catalytic"/>
</dbReference>
<dbReference type="PANTHER" id="PTHR30349:SF64">
    <property type="entry name" value="PROPHAGE INTEGRASE INTD-RELATED"/>
    <property type="match status" value="1"/>
</dbReference>
<evidence type="ECO:0000256" key="4">
    <source>
        <dbReference type="PROSITE-ProRule" id="PRU01248"/>
    </source>
</evidence>
<reference evidence="7 8" key="1">
    <citation type="submission" date="2018-07" db="EMBL/GenBank/DDBJ databases">
        <title>Genomic Encyclopedia of Type Strains, Phase IV (KMG-IV): sequencing the most valuable type-strain genomes for metagenomic binning, comparative biology and taxonomic classification.</title>
        <authorList>
            <person name="Goeker M."/>
        </authorList>
    </citation>
    <scope>NUCLEOTIDE SEQUENCE [LARGE SCALE GENOMIC DNA]</scope>
    <source>
        <strain evidence="7 8">DSM 26407</strain>
    </source>
</reference>
<dbReference type="PANTHER" id="PTHR30349">
    <property type="entry name" value="PHAGE INTEGRASE-RELATED"/>
    <property type="match status" value="1"/>
</dbReference>
<keyword evidence="3 4" id="KW-0238">DNA-binding</keyword>
<evidence type="ECO:0000256" key="1">
    <source>
        <dbReference type="ARBA" id="ARBA00008857"/>
    </source>
</evidence>
<name>A0A369CBP8_9GAMM</name>
<dbReference type="Proteomes" id="UP000252707">
    <property type="component" value="Unassembled WGS sequence"/>
</dbReference>
<dbReference type="InterPro" id="IPR011010">
    <property type="entry name" value="DNA_brk_join_enz"/>
</dbReference>
<evidence type="ECO:0000313" key="8">
    <source>
        <dbReference type="Proteomes" id="UP000252707"/>
    </source>
</evidence>
<organism evidence="7 8">
    <name type="scientific">Thioalbus denitrificans</name>
    <dbReference type="NCBI Taxonomy" id="547122"/>
    <lineage>
        <taxon>Bacteria</taxon>
        <taxon>Pseudomonadati</taxon>
        <taxon>Pseudomonadota</taxon>
        <taxon>Gammaproteobacteria</taxon>
        <taxon>Chromatiales</taxon>
        <taxon>Ectothiorhodospiraceae</taxon>
        <taxon>Thioalbus</taxon>
    </lineage>
</organism>
<keyword evidence="2" id="KW-0229">DNA integration</keyword>
<dbReference type="Pfam" id="PF13495">
    <property type="entry name" value="Phage_int_SAM_4"/>
    <property type="match status" value="1"/>
</dbReference>
<evidence type="ECO:0000313" key="7">
    <source>
        <dbReference type="EMBL" id="RCX30565.1"/>
    </source>
</evidence>
<dbReference type="EMBL" id="QPJY01000004">
    <property type="protein sequence ID" value="RCX30565.1"/>
    <property type="molecule type" value="Genomic_DNA"/>
</dbReference>
<gene>
    <name evidence="7" type="ORF">DFQ59_1041</name>
</gene>
<sequence>MERRKPSPFLVRVRGALRVRHCSYRTEQTYIHWVKRFILFHEKTHPERMGEAHVAAFLTHLAVDRGVSPSTQNQALNALVFLYRHVLNRPLGDIGTVVRARRKSRIPMVLSREEVSRTLRFLHESAVQKAVRAAVCRAGIRKPTTCLTFRHSFATHLLERGADIHTAQEQLGHMDVRTTRIHTHVLQRGGRAVLSPLGAALNRTPGMTERGGDASVR</sequence>
<dbReference type="Pfam" id="PF00589">
    <property type="entry name" value="Phage_integrase"/>
    <property type="match status" value="1"/>
</dbReference>
<dbReference type="Gene3D" id="1.10.150.130">
    <property type="match status" value="1"/>
</dbReference>
<dbReference type="InterPro" id="IPR010998">
    <property type="entry name" value="Integrase_recombinase_N"/>
</dbReference>
<feature type="domain" description="Core-binding (CB)" evidence="6">
    <location>
        <begin position="4"/>
        <end position="87"/>
    </location>
</feature>
<dbReference type="InterPro" id="IPR044068">
    <property type="entry name" value="CB"/>
</dbReference>